<evidence type="ECO:0000256" key="7">
    <source>
        <dbReference type="HAMAP-Rule" id="MF_00672"/>
    </source>
</evidence>
<dbReference type="HAMAP" id="MF_00672">
    <property type="entry name" value="UPF0761"/>
    <property type="match status" value="1"/>
</dbReference>
<dbReference type="EMBL" id="FXAG01000003">
    <property type="protein sequence ID" value="SMF02475.1"/>
    <property type="molecule type" value="Genomic_DNA"/>
</dbReference>
<dbReference type="PANTHER" id="PTHR30213">
    <property type="entry name" value="INNER MEMBRANE PROTEIN YHJD"/>
    <property type="match status" value="1"/>
</dbReference>
<keyword evidence="3" id="KW-0997">Cell inner membrane</keyword>
<comment type="subcellular location">
    <subcellularLocation>
        <location evidence="1 7">Cell membrane</location>
        <topology evidence="1 7">Multi-pass membrane protein</topology>
    </subcellularLocation>
</comment>
<keyword evidence="9" id="KW-1185">Reference proteome</keyword>
<keyword evidence="2 7" id="KW-1003">Cell membrane</keyword>
<feature type="transmembrane region" description="Helical" evidence="7">
    <location>
        <begin position="136"/>
        <end position="159"/>
    </location>
</feature>
<protein>
    <recommendedName>
        <fullName evidence="7">UPF0761 membrane protein SAMN02745746_00804</fullName>
    </recommendedName>
</protein>
<evidence type="ECO:0000256" key="1">
    <source>
        <dbReference type="ARBA" id="ARBA00004651"/>
    </source>
</evidence>
<dbReference type="GO" id="GO:0005886">
    <property type="term" value="C:plasma membrane"/>
    <property type="evidence" value="ECO:0007669"/>
    <property type="project" value="UniProtKB-SubCell"/>
</dbReference>
<organism evidence="8 9">
    <name type="scientific">Pseudogulbenkiania subflava DSM 22618</name>
    <dbReference type="NCBI Taxonomy" id="1123014"/>
    <lineage>
        <taxon>Bacteria</taxon>
        <taxon>Pseudomonadati</taxon>
        <taxon>Pseudomonadota</taxon>
        <taxon>Betaproteobacteria</taxon>
        <taxon>Neisseriales</taxon>
        <taxon>Chromobacteriaceae</taxon>
        <taxon>Pseudogulbenkiania</taxon>
    </lineage>
</organism>
<feature type="transmembrane region" description="Helical" evidence="7">
    <location>
        <begin position="208"/>
        <end position="229"/>
    </location>
</feature>
<evidence type="ECO:0000256" key="4">
    <source>
        <dbReference type="ARBA" id="ARBA00022692"/>
    </source>
</evidence>
<dbReference type="AlphaFoldDB" id="A0A1Y6BGV2"/>
<keyword evidence="4 7" id="KW-0812">Transmembrane</keyword>
<evidence type="ECO:0000256" key="5">
    <source>
        <dbReference type="ARBA" id="ARBA00022989"/>
    </source>
</evidence>
<keyword evidence="6 7" id="KW-0472">Membrane</keyword>
<dbReference type="NCBIfam" id="NF003256">
    <property type="entry name" value="PRK04214.1"/>
    <property type="match status" value="1"/>
</dbReference>
<accession>A0A1Y6BGV2</accession>
<dbReference type="InterPro" id="IPR017039">
    <property type="entry name" value="Virul_fac_BrkB"/>
</dbReference>
<evidence type="ECO:0000313" key="9">
    <source>
        <dbReference type="Proteomes" id="UP000192920"/>
    </source>
</evidence>
<comment type="similarity">
    <text evidence="7">Belongs to the UPF0761 family.</text>
</comment>
<keyword evidence="5 7" id="KW-1133">Transmembrane helix</keyword>
<dbReference type="NCBIfam" id="TIGR00765">
    <property type="entry name" value="yihY_not_rbn"/>
    <property type="match status" value="1"/>
</dbReference>
<dbReference type="PANTHER" id="PTHR30213:SF0">
    <property type="entry name" value="UPF0761 MEMBRANE PROTEIN YIHY"/>
    <property type="match status" value="1"/>
</dbReference>
<reference evidence="9" key="1">
    <citation type="submission" date="2017-04" db="EMBL/GenBank/DDBJ databases">
        <authorList>
            <person name="Varghese N."/>
            <person name="Submissions S."/>
        </authorList>
    </citation>
    <scope>NUCLEOTIDE SEQUENCE [LARGE SCALE GENOMIC DNA]</scope>
    <source>
        <strain evidence="9">DSM 22618</strain>
    </source>
</reference>
<dbReference type="Pfam" id="PF03631">
    <property type="entry name" value="Virul_fac_BrkB"/>
    <property type="match status" value="1"/>
</dbReference>
<dbReference type="STRING" id="1123014.SAMN02745746_00804"/>
<feature type="transmembrane region" description="Helical" evidence="7">
    <location>
        <begin position="249"/>
        <end position="271"/>
    </location>
</feature>
<dbReference type="InterPro" id="IPR023679">
    <property type="entry name" value="UPF0761_bac"/>
</dbReference>
<name>A0A1Y6BGV2_9NEIS</name>
<evidence type="ECO:0000256" key="6">
    <source>
        <dbReference type="ARBA" id="ARBA00023136"/>
    </source>
</evidence>
<evidence type="ECO:0000256" key="2">
    <source>
        <dbReference type="ARBA" id="ARBA00022475"/>
    </source>
</evidence>
<sequence>MCLANRIEPYRGFARFLARRVGTHRVLQVAGSLTFTTLLALVPLLTIVLTVVAAFPVFADYSARFKLMLLSTLVPEFAGKVITVYMRQFADNAEKLTAAGIVMLGLTSLMLMSTIERTFNAIWSVRRSRPWLQQGMVYWSVLTLGPIAFGGGLIGWHWLLKATHFERYSRLLDELLQRGGSIFLTTLVLSLLYRVVPNRFVPYRHALWGALATALLLEVTKAVFGFYIGEVASYKLVYGAFASIPILLLWVYCLWLVVLTGAVFTASLSYWEGQAWRRRFEPRRRFLDALEVLLLLDTAQRQGVALTPVELRREVQVGYDELGLVLDKLAQLGYAQRGQRDGWVLMRKLETIPLSELFQLFVYRSDVGYDDDIGQGLDDLLAPALERLDQETLADFARRVGRK</sequence>
<proteinExistence type="inferred from homology"/>
<gene>
    <name evidence="8" type="ORF">SAMN02745746_00804</name>
</gene>
<evidence type="ECO:0000313" key="8">
    <source>
        <dbReference type="EMBL" id="SMF02475.1"/>
    </source>
</evidence>
<feature type="transmembrane region" description="Helical" evidence="7">
    <location>
        <begin position="179"/>
        <end position="196"/>
    </location>
</feature>
<feature type="transmembrane region" description="Helical" evidence="7">
    <location>
        <begin position="33"/>
        <end position="55"/>
    </location>
</feature>
<dbReference type="Proteomes" id="UP000192920">
    <property type="component" value="Unassembled WGS sequence"/>
</dbReference>
<evidence type="ECO:0000256" key="3">
    <source>
        <dbReference type="ARBA" id="ARBA00022519"/>
    </source>
</evidence>
<feature type="transmembrane region" description="Helical" evidence="7">
    <location>
        <begin position="98"/>
        <end position="115"/>
    </location>
</feature>
<dbReference type="RefSeq" id="WP_085275145.1">
    <property type="nucleotide sequence ID" value="NZ_FXAG01000003.1"/>
</dbReference>